<proteinExistence type="predicted"/>
<gene>
    <name evidence="2" type="ORF">CYFUS_007975</name>
</gene>
<sequence length="57" mass="6490">MQPKKRPTPRRSPRPRPRVAGKGPRRPVGVQTLGPLRYAQLRQTLHQMAVAQQRDPA</sequence>
<protein>
    <submittedName>
        <fullName evidence="2">Uncharacterized protein</fullName>
    </submittedName>
</protein>
<reference evidence="2 3" key="1">
    <citation type="submission" date="2017-06" db="EMBL/GenBank/DDBJ databases">
        <title>Sequencing and comparative analysis of myxobacterial genomes.</title>
        <authorList>
            <person name="Rupp O."/>
            <person name="Goesmann A."/>
            <person name="Sogaard-Andersen L."/>
        </authorList>
    </citation>
    <scope>NUCLEOTIDE SEQUENCE [LARGE SCALE GENOMIC DNA]</scope>
    <source>
        <strain evidence="2 3">DSM 52655</strain>
    </source>
</reference>
<accession>A0A250JG87</accession>
<name>A0A250JG87_9BACT</name>
<feature type="compositionally biased region" description="Basic residues" evidence="1">
    <location>
        <begin position="1"/>
        <end position="25"/>
    </location>
</feature>
<organism evidence="2 3">
    <name type="scientific">Cystobacter fuscus</name>
    <dbReference type="NCBI Taxonomy" id="43"/>
    <lineage>
        <taxon>Bacteria</taxon>
        <taxon>Pseudomonadati</taxon>
        <taxon>Myxococcota</taxon>
        <taxon>Myxococcia</taxon>
        <taxon>Myxococcales</taxon>
        <taxon>Cystobacterineae</taxon>
        <taxon>Archangiaceae</taxon>
        <taxon>Cystobacter</taxon>
    </lineage>
</organism>
<dbReference type="EMBL" id="CP022098">
    <property type="protein sequence ID" value="ATB42497.1"/>
    <property type="molecule type" value="Genomic_DNA"/>
</dbReference>
<feature type="region of interest" description="Disordered" evidence="1">
    <location>
        <begin position="1"/>
        <end position="30"/>
    </location>
</feature>
<dbReference type="AlphaFoldDB" id="A0A250JG87"/>
<dbReference type="KEGG" id="cfus:CYFUS_007975"/>
<evidence type="ECO:0000313" key="2">
    <source>
        <dbReference type="EMBL" id="ATB42497.1"/>
    </source>
</evidence>
<dbReference type="Proteomes" id="UP000217257">
    <property type="component" value="Chromosome"/>
</dbReference>
<evidence type="ECO:0000256" key="1">
    <source>
        <dbReference type="SAM" id="MobiDB-lite"/>
    </source>
</evidence>
<evidence type="ECO:0000313" key="3">
    <source>
        <dbReference type="Proteomes" id="UP000217257"/>
    </source>
</evidence>